<feature type="transmembrane region" description="Helical" evidence="1">
    <location>
        <begin position="76"/>
        <end position="93"/>
    </location>
</feature>
<evidence type="ECO:0000313" key="2">
    <source>
        <dbReference type="EMBL" id="SFC08900.1"/>
    </source>
</evidence>
<keyword evidence="1" id="KW-0472">Membrane</keyword>
<dbReference type="RefSeq" id="WP_092541058.1">
    <property type="nucleotide sequence ID" value="NZ_FOKV01000002.1"/>
</dbReference>
<proteinExistence type="predicted"/>
<evidence type="ECO:0000256" key="1">
    <source>
        <dbReference type="SAM" id="Phobius"/>
    </source>
</evidence>
<dbReference type="AlphaFoldDB" id="A0A1I1GIA0"/>
<sequence length="100" mass="11507">MPANKKYLTNSFHQKFAKLSAGILGGYIISALLHMALAFWLPNHKIIFITSVFSLFLVWMLLIIIPYLYKNAWKVWGIYLAIIALLYGAVYFGKLYHPIV</sequence>
<feature type="transmembrane region" description="Helical" evidence="1">
    <location>
        <begin position="21"/>
        <end position="40"/>
    </location>
</feature>
<reference evidence="3" key="1">
    <citation type="submission" date="2016-10" db="EMBL/GenBank/DDBJ databases">
        <authorList>
            <person name="Varghese N."/>
            <person name="Submissions S."/>
        </authorList>
    </citation>
    <scope>NUCLEOTIDE SEQUENCE [LARGE SCALE GENOMIC DNA]</scope>
    <source>
        <strain evidence="3">DSM 24499</strain>
    </source>
</reference>
<keyword evidence="3" id="KW-1185">Reference proteome</keyword>
<feature type="transmembrane region" description="Helical" evidence="1">
    <location>
        <begin position="46"/>
        <end position="69"/>
    </location>
</feature>
<accession>A0A1I1GIA0</accession>
<protein>
    <recommendedName>
        <fullName evidence="4">DUF3649 domain-containing protein</fullName>
    </recommendedName>
</protein>
<evidence type="ECO:0000313" key="3">
    <source>
        <dbReference type="Proteomes" id="UP000199438"/>
    </source>
</evidence>
<gene>
    <name evidence="2" type="ORF">SAMN04487907_102198</name>
</gene>
<dbReference type="STRING" id="1334022.SAMN04487907_102198"/>
<organism evidence="2 3">
    <name type="scientific">Zunongwangia mangrovi</name>
    <dbReference type="NCBI Taxonomy" id="1334022"/>
    <lineage>
        <taxon>Bacteria</taxon>
        <taxon>Pseudomonadati</taxon>
        <taxon>Bacteroidota</taxon>
        <taxon>Flavobacteriia</taxon>
        <taxon>Flavobacteriales</taxon>
        <taxon>Flavobacteriaceae</taxon>
        <taxon>Zunongwangia</taxon>
    </lineage>
</organism>
<dbReference type="OrthoDB" id="711014at2"/>
<evidence type="ECO:0008006" key="4">
    <source>
        <dbReference type="Google" id="ProtNLM"/>
    </source>
</evidence>
<keyword evidence="1" id="KW-0812">Transmembrane</keyword>
<dbReference type="Proteomes" id="UP000199438">
    <property type="component" value="Unassembled WGS sequence"/>
</dbReference>
<keyword evidence="1" id="KW-1133">Transmembrane helix</keyword>
<dbReference type="EMBL" id="FOKV01000002">
    <property type="protein sequence ID" value="SFC08900.1"/>
    <property type="molecule type" value="Genomic_DNA"/>
</dbReference>
<name>A0A1I1GIA0_9FLAO</name>